<dbReference type="RefSeq" id="XP_009828553.1">
    <property type="nucleotide sequence ID" value="XM_009830251.1"/>
</dbReference>
<protein>
    <submittedName>
        <fullName evidence="2">Uncharacterized protein</fullName>
    </submittedName>
</protein>
<feature type="compositionally biased region" description="Pro residues" evidence="1">
    <location>
        <begin position="210"/>
        <end position="227"/>
    </location>
</feature>
<proteinExistence type="predicted"/>
<feature type="region of interest" description="Disordered" evidence="1">
    <location>
        <begin position="85"/>
        <end position="232"/>
    </location>
</feature>
<reference evidence="2" key="1">
    <citation type="submission" date="2013-12" db="EMBL/GenBank/DDBJ databases">
        <title>The Genome Sequence of Aphanomyces astaci APO3.</title>
        <authorList>
            <consortium name="The Broad Institute Genomics Platform"/>
            <person name="Russ C."/>
            <person name="Tyler B."/>
            <person name="van West P."/>
            <person name="Dieguez-Uribeondo J."/>
            <person name="Young S.K."/>
            <person name="Zeng Q."/>
            <person name="Gargeya S."/>
            <person name="Fitzgerald M."/>
            <person name="Abouelleil A."/>
            <person name="Alvarado L."/>
            <person name="Chapman S.B."/>
            <person name="Gainer-Dewar J."/>
            <person name="Goldberg J."/>
            <person name="Griggs A."/>
            <person name="Gujja S."/>
            <person name="Hansen M."/>
            <person name="Howarth C."/>
            <person name="Imamovic A."/>
            <person name="Ireland A."/>
            <person name="Larimer J."/>
            <person name="McCowan C."/>
            <person name="Murphy C."/>
            <person name="Pearson M."/>
            <person name="Poon T.W."/>
            <person name="Priest M."/>
            <person name="Roberts A."/>
            <person name="Saif S."/>
            <person name="Shea T."/>
            <person name="Sykes S."/>
            <person name="Wortman J."/>
            <person name="Nusbaum C."/>
            <person name="Birren B."/>
        </authorList>
    </citation>
    <scope>NUCLEOTIDE SEQUENCE [LARGE SCALE GENOMIC DNA]</scope>
    <source>
        <strain evidence="2">APO3</strain>
    </source>
</reference>
<evidence type="ECO:0000256" key="1">
    <source>
        <dbReference type="SAM" id="MobiDB-lite"/>
    </source>
</evidence>
<accession>W4GR50</accession>
<dbReference type="AlphaFoldDB" id="W4GR50"/>
<feature type="compositionally biased region" description="Low complexity" evidence="1">
    <location>
        <begin position="157"/>
        <end position="167"/>
    </location>
</feature>
<feature type="compositionally biased region" description="Pro residues" evidence="1">
    <location>
        <begin position="171"/>
        <end position="184"/>
    </location>
</feature>
<sequence>MPLVKCRFCGKERRISLGSNLLPSEVNDLHMLCQPSCFKMLHSRGTFADLNQKEVLVPIIDIFHDMDLQQKAMANIDVAMTHRAENSTMRQQDIAAPPPSGRPADRHSNTNCGNNGIDNGPPLTTPSLVDSSAVSQPHSLHSSADHESTPLHRRSPSSDISSSANCSFPSAQPPPRSITTPPPTSDMRSLYIPPVHYTSSLRATSAEQPPTGPSDLPPAFEPSPPSQPAASSDYLRIIERFRSRRLEDLDDRNNVLRLDLTPAIDLRTPLAAAETAAVIGCLENVEFVVVVQGLAARLNASYWTVSFLLTSLPPLLPVQCDHYRADRHGVMTFVGSVLVPLRAVHAHFLHGSPVQLPYPDGPVVVGGGPDDGLALHDMELAFHSTLVHANLKTHFGWDVFAGGAHCWMQYMPSQYQDMHRFEPKLHMCRPSGQRSELIYSGNGSTDTAYQVVLGEMELVVFDPLTAKQRSRVLDFLRRMGYLPGTRADLVDKYLHNLNKFGYKSSVVQVRAGEYAHVHKGRLHLWRSVGGAYPMLVYITWEWTFQGVTPQGIHDSAKFLLDTAVAHQPSSVAPSPLQYIFNPRNCFLEAIRQWLALTTLDTGACVPHLRAVLPVLERLVDEDQAVHDDGDDGWFLGAQHPLPARHHAGPNRTLPPHLSRCRLCSYVDIVFPQNLVDHLS</sequence>
<organism evidence="2">
    <name type="scientific">Aphanomyces astaci</name>
    <name type="common">Crayfish plague agent</name>
    <dbReference type="NCBI Taxonomy" id="112090"/>
    <lineage>
        <taxon>Eukaryota</taxon>
        <taxon>Sar</taxon>
        <taxon>Stramenopiles</taxon>
        <taxon>Oomycota</taxon>
        <taxon>Saprolegniomycetes</taxon>
        <taxon>Saprolegniales</taxon>
        <taxon>Verrucalvaceae</taxon>
        <taxon>Aphanomyces</taxon>
    </lineage>
</organism>
<name>W4GR50_APHAT</name>
<feature type="compositionally biased region" description="Polar residues" evidence="1">
    <location>
        <begin position="125"/>
        <end position="142"/>
    </location>
</feature>
<feature type="compositionally biased region" description="Polar residues" evidence="1">
    <location>
        <begin position="197"/>
        <end position="208"/>
    </location>
</feature>
<dbReference type="EMBL" id="KI913123">
    <property type="protein sequence ID" value="ETV81816.1"/>
    <property type="molecule type" value="Genomic_DNA"/>
</dbReference>
<dbReference type="VEuPathDB" id="FungiDB:H257_05386"/>
<evidence type="ECO:0000313" key="2">
    <source>
        <dbReference type="EMBL" id="ETV81816.1"/>
    </source>
</evidence>
<dbReference type="OrthoDB" id="99157at2759"/>
<dbReference type="GeneID" id="20807382"/>
<dbReference type="STRING" id="112090.W4GR50"/>
<gene>
    <name evidence="2" type="ORF">H257_05386</name>
</gene>